<feature type="chain" id="PRO_5038339388" description="DUF4358 domain-containing protein" evidence="1">
    <location>
        <begin position="19"/>
        <end position="176"/>
    </location>
</feature>
<evidence type="ECO:0000313" key="3">
    <source>
        <dbReference type="Proteomes" id="UP000633365"/>
    </source>
</evidence>
<keyword evidence="1" id="KW-0732">Signal</keyword>
<sequence>MKKLCAAILAAVMFAAVASGCFGAGQKAAVATGDEAASQNASDYENNFEGLCNYLASFGYINPVDENADVTFTVMDASLIGAAKGRRFTEQTMKKANIEIYEYSDTKNATADEVLKSVKDNGTFSILELPEVNALLSDNGKYLMVYKDQTIDESKTDADNYKLREEIIEKFKEFHK</sequence>
<evidence type="ECO:0000256" key="1">
    <source>
        <dbReference type="SAM" id="SignalP"/>
    </source>
</evidence>
<keyword evidence="3" id="KW-1185">Reference proteome</keyword>
<accession>A0A935C416</accession>
<dbReference type="RefSeq" id="WP_201428055.1">
    <property type="nucleotide sequence ID" value="NZ_JAEQMG010000123.1"/>
</dbReference>
<dbReference type="AlphaFoldDB" id="A0A935C416"/>
<dbReference type="PROSITE" id="PS51257">
    <property type="entry name" value="PROKAR_LIPOPROTEIN"/>
    <property type="match status" value="1"/>
</dbReference>
<dbReference type="EMBL" id="JAEQMG010000123">
    <property type="protein sequence ID" value="MBK6089312.1"/>
    <property type="molecule type" value="Genomic_DNA"/>
</dbReference>
<comment type="caution">
    <text evidence="2">The sequence shown here is derived from an EMBL/GenBank/DDBJ whole genome shotgun (WGS) entry which is preliminary data.</text>
</comment>
<gene>
    <name evidence="2" type="ORF">JKK62_11785</name>
</gene>
<feature type="signal peptide" evidence="1">
    <location>
        <begin position="1"/>
        <end position="18"/>
    </location>
</feature>
<name>A0A935C416_9FIRM</name>
<reference evidence="2" key="1">
    <citation type="submission" date="2021-01" db="EMBL/GenBank/DDBJ databases">
        <title>Genome public.</title>
        <authorList>
            <person name="Liu C."/>
            <person name="Sun Q."/>
        </authorList>
    </citation>
    <scope>NUCLEOTIDE SEQUENCE</scope>
    <source>
        <strain evidence="2">M6</strain>
    </source>
</reference>
<proteinExistence type="predicted"/>
<dbReference type="Proteomes" id="UP000633365">
    <property type="component" value="Unassembled WGS sequence"/>
</dbReference>
<protein>
    <recommendedName>
        <fullName evidence="4">DUF4358 domain-containing protein</fullName>
    </recommendedName>
</protein>
<evidence type="ECO:0008006" key="4">
    <source>
        <dbReference type="Google" id="ProtNLM"/>
    </source>
</evidence>
<organism evidence="2 3">
    <name type="scientific">Ruminococcus difficilis</name>
    <dbReference type="NCBI Taxonomy" id="2763069"/>
    <lineage>
        <taxon>Bacteria</taxon>
        <taxon>Bacillati</taxon>
        <taxon>Bacillota</taxon>
        <taxon>Clostridia</taxon>
        <taxon>Eubacteriales</taxon>
        <taxon>Oscillospiraceae</taxon>
        <taxon>Ruminococcus</taxon>
    </lineage>
</organism>
<evidence type="ECO:0000313" key="2">
    <source>
        <dbReference type="EMBL" id="MBK6089312.1"/>
    </source>
</evidence>